<keyword evidence="2 4" id="KW-0560">Oxidoreductase</keyword>
<dbReference type="InterPro" id="IPR023210">
    <property type="entry name" value="NADP_OxRdtase_dom"/>
</dbReference>
<dbReference type="Gene3D" id="3.20.20.100">
    <property type="entry name" value="NADP-dependent oxidoreductase domain"/>
    <property type="match status" value="1"/>
</dbReference>
<comment type="caution">
    <text evidence="4">The sequence shown here is derived from an EMBL/GenBank/DDBJ whole genome shotgun (WGS) entry which is preliminary data.</text>
</comment>
<dbReference type="Proteomes" id="UP000238479">
    <property type="component" value="Chromosome 4"/>
</dbReference>
<dbReference type="STRING" id="74649.A0A2P6QVM3"/>
<dbReference type="EC" id="1.1.1.317" evidence="4"/>
<evidence type="ECO:0000313" key="5">
    <source>
        <dbReference type="Proteomes" id="UP000238479"/>
    </source>
</evidence>
<gene>
    <name evidence="4" type="ORF">RchiOBHm_Chr4g0411141</name>
</gene>
<dbReference type="Pfam" id="PF00248">
    <property type="entry name" value="Aldo_ket_red"/>
    <property type="match status" value="1"/>
</dbReference>
<dbReference type="OMA" id="FYQIRVD"/>
<dbReference type="PANTHER" id="PTHR43625">
    <property type="entry name" value="AFLATOXIN B1 ALDEHYDE REDUCTASE"/>
    <property type="match status" value="1"/>
</dbReference>
<protein>
    <submittedName>
        <fullName evidence="4">Putative perakine reductase</fullName>
        <ecNumber evidence="4">1.1.1.317</ecNumber>
    </submittedName>
</protein>
<dbReference type="GO" id="GO:0005737">
    <property type="term" value="C:cytoplasm"/>
    <property type="evidence" value="ECO:0007669"/>
    <property type="project" value="TreeGrafter"/>
</dbReference>
<dbReference type="Gramene" id="PRQ38199">
    <property type="protein sequence ID" value="PRQ38199"/>
    <property type="gene ID" value="RchiOBHm_Chr4g0411141"/>
</dbReference>
<evidence type="ECO:0000256" key="1">
    <source>
        <dbReference type="ARBA" id="ARBA00022857"/>
    </source>
</evidence>
<dbReference type="EMBL" id="PDCK01000042">
    <property type="protein sequence ID" value="PRQ38199.1"/>
    <property type="molecule type" value="Genomic_DNA"/>
</dbReference>
<name>A0A2P6QVM3_ROSCH</name>
<keyword evidence="5" id="KW-1185">Reference proteome</keyword>
<reference evidence="4 5" key="1">
    <citation type="journal article" date="2018" name="Nat. Genet.">
        <title>The Rosa genome provides new insights in the design of modern roses.</title>
        <authorList>
            <person name="Bendahmane M."/>
        </authorList>
    </citation>
    <scope>NUCLEOTIDE SEQUENCE [LARGE SCALE GENOMIC DNA]</scope>
    <source>
        <strain evidence="5">cv. Old Blush</strain>
    </source>
</reference>
<evidence type="ECO:0000313" key="4">
    <source>
        <dbReference type="EMBL" id="PRQ38199.1"/>
    </source>
</evidence>
<evidence type="ECO:0000256" key="2">
    <source>
        <dbReference type="ARBA" id="ARBA00023002"/>
    </source>
</evidence>
<dbReference type="AlphaFoldDB" id="A0A2P6QVM3"/>
<dbReference type="InterPro" id="IPR036812">
    <property type="entry name" value="NAD(P)_OxRdtase_dom_sf"/>
</dbReference>
<feature type="domain" description="NADP-dependent oxidoreductase" evidence="3">
    <location>
        <begin position="12"/>
        <end position="105"/>
    </location>
</feature>
<dbReference type="InterPro" id="IPR050791">
    <property type="entry name" value="Aldo-Keto_reductase"/>
</dbReference>
<dbReference type="GO" id="GO:0016491">
    <property type="term" value="F:oxidoreductase activity"/>
    <property type="evidence" value="ECO:0007669"/>
    <property type="project" value="UniProtKB-KW"/>
</dbReference>
<dbReference type="PANTHER" id="PTHR43625:SF40">
    <property type="entry name" value="ALDO-KETO REDUCTASE YAKC [NADP(+)]"/>
    <property type="match status" value="1"/>
</dbReference>
<accession>A0A2P6QVM3</accession>
<organism evidence="4 5">
    <name type="scientific">Rosa chinensis</name>
    <name type="common">China rose</name>
    <dbReference type="NCBI Taxonomy" id="74649"/>
    <lineage>
        <taxon>Eukaryota</taxon>
        <taxon>Viridiplantae</taxon>
        <taxon>Streptophyta</taxon>
        <taxon>Embryophyta</taxon>
        <taxon>Tracheophyta</taxon>
        <taxon>Spermatophyta</taxon>
        <taxon>Magnoliopsida</taxon>
        <taxon>eudicotyledons</taxon>
        <taxon>Gunneridae</taxon>
        <taxon>Pentapetalae</taxon>
        <taxon>rosids</taxon>
        <taxon>fabids</taxon>
        <taxon>Rosales</taxon>
        <taxon>Rosaceae</taxon>
        <taxon>Rosoideae</taxon>
        <taxon>Rosoideae incertae sedis</taxon>
        <taxon>Rosa</taxon>
    </lineage>
</organism>
<dbReference type="SUPFAM" id="SSF51430">
    <property type="entry name" value="NAD(P)-linked oxidoreductase"/>
    <property type="match status" value="1"/>
</dbReference>
<proteinExistence type="predicted"/>
<keyword evidence="1" id="KW-0521">NADP</keyword>
<evidence type="ECO:0000259" key="3">
    <source>
        <dbReference type="Pfam" id="PF00248"/>
    </source>
</evidence>
<sequence>MEVSTQGLGCMGMSVFYGPSKPKPNMIKLIHYATNAGVTFLYTADVYGLFTNKLLLSKPLSEGVVRDKVELTTKFSISFEDNQMEIQGLLSYVRAACEGSLKCLGHRIDTRVPIEVRVCFLFQFDLSASSHFFFNSSISYGL</sequence>